<evidence type="ECO:0000256" key="2">
    <source>
        <dbReference type="SAM" id="MobiDB-lite"/>
    </source>
</evidence>
<dbReference type="EMBL" id="KB008087">
    <property type="protein sequence ID" value="ELR13621.1"/>
    <property type="molecule type" value="Genomic_DNA"/>
</dbReference>
<dbReference type="GO" id="GO:0000448">
    <property type="term" value="P:cleavage in ITS2 between 5.8S rRNA and LSU-rRNA of tricistronic rRNA transcript (SSU-rRNA, 5.8S rRNA, LSU-rRNA)"/>
    <property type="evidence" value="ECO:0007669"/>
    <property type="project" value="TreeGrafter"/>
</dbReference>
<dbReference type="STRING" id="1257118.L8GN30"/>
<proteinExistence type="predicted"/>
<dbReference type="KEGG" id="acan:ACA1_037940"/>
<feature type="region of interest" description="Disordered" evidence="2">
    <location>
        <begin position="266"/>
        <end position="287"/>
    </location>
</feature>
<evidence type="ECO:0000313" key="5">
    <source>
        <dbReference type="Proteomes" id="UP000011083"/>
    </source>
</evidence>
<evidence type="ECO:0000259" key="3">
    <source>
        <dbReference type="Pfam" id="PF25467"/>
    </source>
</evidence>
<keyword evidence="5" id="KW-1185">Reference proteome</keyword>
<dbReference type="PANTHER" id="PTHR12755">
    <property type="entry name" value="CLEAVAGE/POLYADENYLATION FACTOR IA SUBUNIT CLP1P"/>
    <property type="match status" value="1"/>
</dbReference>
<dbReference type="Proteomes" id="UP000011083">
    <property type="component" value="Unassembled WGS sequence"/>
</dbReference>
<dbReference type="VEuPathDB" id="AmoebaDB:ACA1_037940"/>
<name>L8GN30_ACACF</name>
<dbReference type="Pfam" id="PF25467">
    <property type="entry name" value="NOL9_C"/>
    <property type="match status" value="1"/>
</dbReference>
<feature type="domain" description="NOL9 C-terminal" evidence="3">
    <location>
        <begin position="198"/>
        <end position="242"/>
    </location>
</feature>
<dbReference type="GO" id="GO:0051731">
    <property type="term" value="F:polynucleotide 5'-hydroxyl-kinase activity"/>
    <property type="evidence" value="ECO:0007669"/>
    <property type="project" value="InterPro"/>
</dbReference>
<feature type="compositionally biased region" description="Basic residues" evidence="2">
    <location>
        <begin position="276"/>
        <end position="287"/>
    </location>
</feature>
<dbReference type="GO" id="GO:0005634">
    <property type="term" value="C:nucleus"/>
    <property type="evidence" value="ECO:0007669"/>
    <property type="project" value="TreeGrafter"/>
</dbReference>
<dbReference type="AlphaFoldDB" id="L8GN30"/>
<protein>
    <recommendedName>
        <fullName evidence="3">NOL9 C-terminal domain-containing protein</fullName>
    </recommendedName>
</protein>
<reference evidence="4 5" key="1">
    <citation type="journal article" date="2013" name="Genome Biol.">
        <title>Genome of Acanthamoeba castellanii highlights extensive lateral gene transfer and early evolution of tyrosine kinase signaling.</title>
        <authorList>
            <person name="Clarke M."/>
            <person name="Lohan A.J."/>
            <person name="Liu B."/>
            <person name="Lagkouvardos I."/>
            <person name="Roy S."/>
            <person name="Zafar N."/>
            <person name="Bertelli C."/>
            <person name="Schilde C."/>
            <person name="Kianianmomeni A."/>
            <person name="Burglin T.R."/>
            <person name="Frech C."/>
            <person name="Turcotte B."/>
            <person name="Kopec K.O."/>
            <person name="Synnott J.M."/>
            <person name="Choo C."/>
            <person name="Paponov I."/>
            <person name="Finkler A."/>
            <person name="Soon Heng Tan C."/>
            <person name="Hutchins A.P."/>
            <person name="Weinmeier T."/>
            <person name="Rattei T."/>
            <person name="Chu J.S."/>
            <person name="Gimenez G."/>
            <person name="Irimia M."/>
            <person name="Rigden D.J."/>
            <person name="Fitzpatrick D.A."/>
            <person name="Lorenzo-Morales J."/>
            <person name="Bateman A."/>
            <person name="Chiu C.H."/>
            <person name="Tang P."/>
            <person name="Hegemann P."/>
            <person name="Fromm H."/>
            <person name="Raoult D."/>
            <person name="Greub G."/>
            <person name="Miranda-Saavedra D."/>
            <person name="Chen N."/>
            <person name="Nash P."/>
            <person name="Ginger M.L."/>
            <person name="Horn M."/>
            <person name="Schaap P."/>
            <person name="Caler L."/>
            <person name="Loftus B."/>
        </authorList>
    </citation>
    <scope>NUCLEOTIDE SEQUENCE [LARGE SCALE GENOMIC DNA]</scope>
    <source>
        <strain evidence="4 5">Neff</strain>
    </source>
</reference>
<sequence length="287" mass="31662">MGDVSVDEVFETYSQAMRMLVDYYYTATLPGTDIPLSRLPLIVNTHGWLKATWVPDVAVHLYPVTLEYATQGPDFPFVEEEVGYRFRAVHLLPAVAPKRPRVLLGPDDLRRLRLDAYFDCWSEGSLVTQIPYRVPWNAIRLALADADVPPSECLLAFNASLVGLCIDTADYLSCAPPGQADLSRGQSIYPSFLLSAPRCECVGLGIVRTIDPVTHQFLVLTSVPPEQLQRVNTFVKGAIHLPAPTLLRGGWLSNPYLMAEAISRPGGAKMTGRSNIQRKHTASGARK</sequence>
<gene>
    <name evidence="4" type="ORF">ACA1_037940</name>
</gene>
<evidence type="ECO:0000256" key="1">
    <source>
        <dbReference type="ARBA" id="ARBA00023242"/>
    </source>
</evidence>
<dbReference type="GeneID" id="14914209"/>
<dbReference type="OrthoDB" id="2405412at2759"/>
<accession>L8GN30</accession>
<dbReference type="RefSeq" id="XP_004335634.1">
    <property type="nucleotide sequence ID" value="XM_004335586.1"/>
</dbReference>
<dbReference type="InterPro" id="IPR045116">
    <property type="entry name" value="Clp1/Grc3"/>
</dbReference>
<dbReference type="InterPro" id="IPR057570">
    <property type="entry name" value="NOL9_C"/>
</dbReference>
<dbReference type="PANTHER" id="PTHR12755:SF3">
    <property type="entry name" value="POLYNUCLEOTIDE 5'-HYDROXYL-KINASE NOL9"/>
    <property type="match status" value="1"/>
</dbReference>
<evidence type="ECO:0000313" key="4">
    <source>
        <dbReference type="EMBL" id="ELR13621.1"/>
    </source>
</evidence>
<keyword evidence="1" id="KW-0539">Nucleus</keyword>
<organism evidence="4 5">
    <name type="scientific">Acanthamoeba castellanii (strain ATCC 30010 / Neff)</name>
    <dbReference type="NCBI Taxonomy" id="1257118"/>
    <lineage>
        <taxon>Eukaryota</taxon>
        <taxon>Amoebozoa</taxon>
        <taxon>Discosea</taxon>
        <taxon>Longamoebia</taxon>
        <taxon>Centramoebida</taxon>
        <taxon>Acanthamoebidae</taxon>
        <taxon>Acanthamoeba</taxon>
    </lineage>
</organism>